<dbReference type="PANTHER" id="PTHR25462:SF296">
    <property type="entry name" value="MEIOTIC P26, ISOFORM F"/>
    <property type="match status" value="1"/>
</dbReference>
<sequence length="727" mass="82502">MSQSIRNVKNIAEHFRCPIHLGHLKDPRKLSCDHSFCSECLDRVIKIALTDRVDGIFDCPVCRTKHHIPDVPENWSREFPVDAFSVLQLHTIEQYQRTTMCSMHIGKFKEYFCFHHREILCADCVIENHTKDPCSCGTIQDSLMEVKLQIKELLGQLNQQEERIRRILDSKLTNVHAEELNRQIVEVEKQFTRFSKAVKAKLKEAKQEVAEATKMPASELEHLTTTKTLVAKTRSHVEDALRTKSNDSYDGTGDILSLWTPLEKEVNNFEHSLNAIELRPFPISLEVNDQFINFIAFEQLPVFIKRDDRTYSSVSPRRLTYIKADTKVRTSTIKDGSVSPKRSRPSSKSIKKDEQSQRSSGSISKDTSRPITQGTGVQHAISPTLKTVRKSVANSILTSPNKNRNSSRVVSGDLTIRDTSKQVTDLQQHLKGLEQLTSFELSCSDLVISNSHIIMINESTIQKFTLENEFVQGIALKCPWRLCAIKESSNVIVNHNIRFLTVVSTAPTLSILYRIETDKPYSAICHMRTSALEDRFGRITYQDQFSLTHTTDLMVDCIDLITIKHEYNPHSNFIPLNAQKIRPTKVKTIISSSTKQMVRGPNAMASTSDGKRLIIGAESAIVCIKKSGDILWTRPITRCVSSISADKGLLFLCFEAESKISILDESGNMLQENILPLSCTIVRPNRVSVDRNVMVVREFNNLDWKSFLHLFQLIFSSNRPIGSHYAI</sequence>
<dbReference type="InterPro" id="IPR017907">
    <property type="entry name" value="Znf_RING_CS"/>
</dbReference>
<dbReference type="EMBL" id="JAEAOA010001827">
    <property type="protein sequence ID" value="KAK3586438.1"/>
    <property type="molecule type" value="Genomic_DNA"/>
</dbReference>
<dbReference type="SUPFAM" id="SSF57845">
    <property type="entry name" value="B-box zinc-binding domain"/>
    <property type="match status" value="1"/>
</dbReference>
<dbReference type="InterPro" id="IPR047153">
    <property type="entry name" value="TRIM45/56/19-like"/>
</dbReference>
<dbReference type="Gene3D" id="3.30.40.10">
    <property type="entry name" value="Zinc/RING finger domain, C3HC4 (zinc finger)"/>
    <property type="match status" value="1"/>
</dbReference>
<dbReference type="PROSITE" id="PS00518">
    <property type="entry name" value="ZF_RING_1"/>
    <property type="match status" value="1"/>
</dbReference>
<reference evidence="8" key="3">
    <citation type="submission" date="2023-05" db="EMBL/GenBank/DDBJ databases">
        <authorList>
            <person name="Smith C.H."/>
        </authorList>
    </citation>
    <scope>NUCLEOTIDE SEQUENCE</scope>
    <source>
        <strain evidence="8">CHS0354</strain>
        <tissue evidence="8">Mantle</tissue>
    </source>
</reference>
<evidence type="ECO:0000256" key="4">
    <source>
        <dbReference type="PROSITE-ProRule" id="PRU00175"/>
    </source>
</evidence>
<feature type="compositionally biased region" description="Polar residues" evidence="6">
    <location>
        <begin position="357"/>
        <end position="376"/>
    </location>
</feature>
<dbReference type="GO" id="GO:0008270">
    <property type="term" value="F:zinc ion binding"/>
    <property type="evidence" value="ECO:0007669"/>
    <property type="project" value="UniProtKB-KW"/>
</dbReference>
<dbReference type="InterPro" id="IPR018957">
    <property type="entry name" value="Znf_C3HC4_RING-type"/>
</dbReference>
<dbReference type="Proteomes" id="UP001195483">
    <property type="component" value="Unassembled WGS sequence"/>
</dbReference>
<evidence type="ECO:0000313" key="8">
    <source>
        <dbReference type="EMBL" id="KAK3586438.1"/>
    </source>
</evidence>
<keyword evidence="9" id="KW-1185">Reference proteome</keyword>
<feature type="coiled-coil region" evidence="5">
    <location>
        <begin position="143"/>
        <end position="215"/>
    </location>
</feature>
<evidence type="ECO:0000313" key="9">
    <source>
        <dbReference type="Proteomes" id="UP001195483"/>
    </source>
</evidence>
<keyword evidence="2 4" id="KW-0863">Zinc-finger</keyword>
<dbReference type="Pfam" id="PF00097">
    <property type="entry name" value="zf-C3HC4"/>
    <property type="match status" value="1"/>
</dbReference>
<gene>
    <name evidence="8" type="ORF">CHS0354_030692</name>
</gene>
<evidence type="ECO:0000256" key="1">
    <source>
        <dbReference type="ARBA" id="ARBA00022723"/>
    </source>
</evidence>
<evidence type="ECO:0000256" key="2">
    <source>
        <dbReference type="ARBA" id="ARBA00022771"/>
    </source>
</evidence>
<dbReference type="AlphaFoldDB" id="A0AAE0VQ42"/>
<organism evidence="8 9">
    <name type="scientific">Potamilus streckersoni</name>
    <dbReference type="NCBI Taxonomy" id="2493646"/>
    <lineage>
        <taxon>Eukaryota</taxon>
        <taxon>Metazoa</taxon>
        <taxon>Spiralia</taxon>
        <taxon>Lophotrochozoa</taxon>
        <taxon>Mollusca</taxon>
        <taxon>Bivalvia</taxon>
        <taxon>Autobranchia</taxon>
        <taxon>Heteroconchia</taxon>
        <taxon>Palaeoheterodonta</taxon>
        <taxon>Unionida</taxon>
        <taxon>Unionoidea</taxon>
        <taxon>Unionidae</taxon>
        <taxon>Ambleminae</taxon>
        <taxon>Lampsilini</taxon>
        <taxon>Potamilus</taxon>
    </lineage>
</organism>
<dbReference type="InterPro" id="IPR013083">
    <property type="entry name" value="Znf_RING/FYVE/PHD"/>
</dbReference>
<reference evidence="8" key="1">
    <citation type="journal article" date="2021" name="Genome Biol. Evol.">
        <title>A High-Quality Reference Genome for a Parasitic Bivalve with Doubly Uniparental Inheritance (Bivalvia: Unionida).</title>
        <authorList>
            <person name="Smith C.H."/>
        </authorList>
    </citation>
    <scope>NUCLEOTIDE SEQUENCE</scope>
    <source>
        <strain evidence="8">CHS0354</strain>
    </source>
</reference>
<evidence type="ECO:0000256" key="3">
    <source>
        <dbReference type="ARBA" id="ARBA00022833"/>
    </source>
</evidence>
<keyword evidence="5" id="KW-0175">Coiled coil</keyword>
<dbReference type="SUPFAM" id="SSF57850">
    <property type="entry name" value="RING/U-box"/>
    <property type="match status" value="1"/>
</dbReference>
<evidence type="ECO:0000256" key="6">
    <source>
        <dbReference type="SAM" id="MobiDB-lite"/>
    </source>
</evidence>
<comment type="caution">
    <text evidence="8">The sequence shown here is derived from an EMBL/GenBank/DDBJ whole genome shotgun (WGS) entry which is preliminary data.</text>
</comment>
<evidence type="ECO:0000259" key="7">
    <source>
        <dbReference type="PROSITE" id="PS50089"/>
    </source>
</evidence>
<feature type="domain" description="RING-type" evidence="7">
    <location>
        <begin position="17"/>
        <end position="63"/>
    </location>
</feature>
<protein>
    <recommendedName>
        <fullName evidence="7">RING-type domain-containing protein</fullName>
    </recommendedName>
</protein>
<name>A0AAE0VQ42_9BIVA</name>
<reference evidence="8" key="2">
    <citation type="journal article" date="2021" name="Genome Biol. Evol.">
        <title>Developing a high-quality reference genome for a parasitic bivalve with doubly uniparental inheritance (Bivalvia: Unionida).</title>
        <authorList>
            <person name="Smith C.H."/>
        </authorList>
    </citation>
    <scope>NUCLEOTIDE SEQUENCE</scope>
    <source>
        <strain evidence="8">CHS0354</strain>
        <tissue evidence="8">Mantle</tissue>
    </source>
</reference>
<dbReference type="PROSITE" id="PS50089">
    <property type="entry name" value="ZF_RING_2"/>
    <property type="match status" value="1"/>
</dbReference>
<accession>A0AAE0VQ42</accession>
<proteinExistence type="predicted"/>
<keyword evidence="3" id="KW-0862">Zinc</keyword>
<feature type="region of interest" description="Disordered" evidence="6">
    <location>
        <begin position="332"/>
        <end position="380"/>
    </location>
</feature>
<dbReference type="InterPro" id="IPR001841">
    <property type="entry name" value="Znf_RING"/>
</dbReference>
<keyword evidence="1" id="KW-0479">Metal-binding</keyword>
<dbReference type="PANTHER" id="PTHR25462">
    <property type="entry name" value="BONUS, ISOFORM C-RELATED"/>
    <property type="match status" value="1"/>
</dbReference>
<evidence type="ECO:0000256" key="5">
    <source>
        <dbReference type="SAM" id="Coils"/>
    </source>
</evidence>